<evidence type="ECO:0000256" key="1">
    <source>
        <dbReference type="SAM" id="MobiDB-lite"/>
    </source>
</evidence>
<dbReference type="SUPFAM" id="SSF101327">
    <property type="entry name" value="YgfB-like"/>
    <property type="match status" value="1"/>
</dbReference>
<protein>
    <recommendedName>
        <fullName evidence="4">YecA family protein</fullName>
    </recommendedName>
</protein>
<gene>
    <name evidence="2" type="ORF">ABENE_10690</name>
</gene>
<evidence type="ECO:0000313" key="2">
    <source>
        <dbReference type="EMBL" id="ESQ91116.1"/>
    </source>
</evidence>
<evidence type="ECO:0008006" key="4">
    <source>
        <dbReference type="Google" id="ProtNLM"/>
    </source>
</evidence>
<dbReference type="NCBIfam" id="TIGR02292">
    <property type="entry name" value="ygfB_yecA"/>
    <property type="match status" value="1"/>
</dbReference>
<evidence type="ECO:0000313" key="3">
    <source>
        <dbReference type="Proteomes" id="UP000017837"/>
    </source>
</evidence>
<dbReference type="eggNOG" id="COG3318">
    <property type="taxonomic scope" value="Bacteria"/>
</dbReference>
<dbReference type="AlphaFoldDB" id="V4PS47"/>
<dbReference type="OrthoDB" id="1551443at2"/>
<dbReference type="PATRIC" id="fig|1121022.4.peg.2161"/>
<proteinExistence type="predicted"/>
<sequence>MSKLPLKLRRLDAKLRQYEGLLLSELDGLLAGLIVCPEFIMPSEWWPCVWDREDDEDDPVFENPKALQETLRLVMEHYNQIITDLNAEYHIPIFDGIEGDDEATFWQNWASGFLDAVALRPAAWDVYMRHEDEVVVNAFSMLVTLGNISESGEDIDHPNYELLKNEALDLIPSCVLVLYQERLRSQQSPFAEPKAKPGLKTERNEPCPCGSGKKYKKCCGLN</sequence>
<organism evidence="2 3">
    <name type="scientific">Asticcacaulis benevestitus DSM 16100 = ATCC BAA-896</name>
    <dbReference type="NCBI Taxonomy" id="1121022"/>
    <lineage>
        <taxon>Bacteria</taxon>
        <taxon>Pseudomonadati</taxon>
        <taxon>Pseudomonadota</taxon>
        <taxon>Alphaproteobacteria</taxon>
        <taxon>Caulobacterales</taxon>
        <taxon>Caulobacteraceae</taxon>
        <taxon>Asticcacaulis</taxon>
    </lineage>
</organism>
<dbReference type="InterPro" id="IPR011978">
    <property type="entry name" value="YgfB-like"/>
</dbReference>
<dbReference type="STRING" id="1121022.GCA_000376105_02969"/>
<dbReference type="SUPFAM" id="SSF103642">
    <property type="entry name" value="Sec-C motif"/>
    <property type="match status" value="1"/>
</dbReference>
<dbReference type="Gene3D" id="1.20.120.740">
    <property type="entry name" value="YgfB uncharacterised protein family UPF0149, PF03695"/>
    <property type="match status" value="1"/>
</dbReference>
<accession>V4PS47</accession>
<dbReference type="Pfam" id="PF03695">
    <property type="entry name" value="UPF0149"/>
    <property type="match status" value="1"/>
</dbReference>
<dbReference type="EMBL" id="AWGB01000018">
    <property type="protein sequence ID" value="ESQ91116.1"/>
    <property type="molecule type" value="Genomic_DNA"/>
</dbReference>
<feature type="region of interest" description="Disordered" evidence="1">
    <location>
        <begin position="189"/>
        <end position="214"/>
    </location>
</feature>
<name>V4PS47_9CAUL</name>
<dbReference type="InterPro" id="IPR036255">
    <property type="entry name" value="YgfB-like_sf"/>
</dbReference>
<comment type="caution">
    <text evidence="2">The sequence shown here is derived from an EMBL/GenBank/DDBJ whole genome shotgun (WGS) entry which is preliminary data.</text>
</comment>
<dbReference type="RefSeq" id="WP_018082634.1">
    <property type="nucleotide sequence ID" value="NZ_AQWM01000016.1"/>
</dbReference>
<dbReference type="Gene3D" id="3.10.450.50">
    <property type="match status" value="1"/>
</dbReference>
<reference evidence="2 3" key="1">
    <citation type="journal article" date="2014" name="Nature">
        <title>Sequential evolution of bacterial morphology by co-option of a developmental regulator.</title>
        <authorList>
            <person name="Jiang C."/>
            <person name="Brown P.J."/>
            <person name="Ducret A."/>
            <person name="Brun Y.V."/>
        </authorList>
    </citation>
    <scope>NUCLEOTIDE SEQUENCE [LARGE SCALE GENOMIC DNA]</scope>
    <source>
        <strain evidence="2 3">DSM 16100</strain>
    </source>
</reference>
<dbReference type="Pfam" id="PF02810">
    <property type="entry name" value="SEC-C"/>
    <property type="match status" value="1"/>
</dbReference>
<keyword evidence="3" id="KW-1185">Reference proteome</keyword>
<dbReference type="InterPro" id="IPR004027">
    <property type="entry name" value="SEC_C_motif"/>
</dbReference>
<feature type="compositionally biased region" description="Basic and acidic residues" evidence="1">
    <location>
        <begin position="193"/>
        <end position="205"/>
    </location>
</feature>
<dbReference type="Proteomes" id="UP000017837">
    <property type="component" value="Unassembled WGS sequence"/>
</dbReference>